<proteinExistence type="predicted"/>
<reference evidence="1" key="2">
    <citation type="journal article" date="2015" name="Data Brief">
        <title>Shoot transcriptome of the giant reed, Arundo donax.</title>
        <authorList>
            <person name="Barrero R.A."/>
            <person name="Guerrero F.D."/>
            <person name="Moolhuijzen P."/>
            <person name="Goolsby J.A."/>
            <person name="Tidwell J."/>
            <person name="Bellgard S.E."/>
            <person name="Bellgard M.I."/>
        </authorList>
    </citation>
    <scope>NUCLEOTIDE SEQUENCE</scope>
    <source>
        <tissue evidence="1">Shoot tissue taken approximately 20 cm above the soil surface</tissue>
    </source>
</reference>
<dbReference type="EMBL" id="GBRH01191708">
    <property type="protein sequence ID" value="JAE06188.1"/>
    <property type="molecule type" value="Transcribed_RNA"/>
</dbReference>
<organism evidence="1">
    <name type="scientific">Arundo donax</name>
    <name type="common">Giant reed</name>
    <name type="synonym">Donax arundinaceus</name>
    <dbReference type="NCBI Taxonomy" id="35708"/>
    <lineage>
        <taxon>Eukaryota</taxon>
        <taxon>Viridiplantae</taxon>
        <taxon>Streptophyta</taxon>
        <taxon>Embryophyta</taxon>
        <taxon>Tracheophyta</taxon>
        <taxon>Spermatophyta</taxon>
        <taxon>Magnoliopsida</taxon>
        <taxon>Liliopsida</taxon>
        <taxon>Poales</taxon>
        <taxon>Poaceae</taxon>
        <taxon>PACMAD clade</taxon>
        <taxon>Arundinoideae</taxon>
        <taxon>Arundineae</taxon>
        <taxon>Arundo</taxon>
    </lineage>
</organism>
<accession>A0A0A9FD63</accession>
<sequence>MTNFLLNFEELVLSKSSTVHNYI</sequence>
<reference evidence="1" key="1">
    <citation type="submission" date="2014-09" db="EMBL/GenBank/DDBJ databases">
        <authorList>
            <person name="Magalhaes I.L.F."/>
            <person name="Oliveira U."/>
            <person name="Santos F.R."/>
            <person name="Vidigal T.H.D.A."/>
            <person name="Brescovit A.D."/>
            <person name="Santos A.J."/>
        </authorList>
    </citation>
    <scope>NUCLEOTIDE SEQUENCE</scope>
    <source>
        <tissue evidence="1">Shoot tissue taken approximately 20 cm above the soil surface</tissue>
    </source>
</reference>
<evidence type="ECO:0000313" key="1">
    <source>
        <dbReference type="EMBL" id="JAE06188.1"/>
    </source>
</evidence>
<dbReference type="AlphaFoldDB" id="A0A0A9FD63"/>
<protein>
    <submittedName>
        <fullName evidence="1">Uncharacterized protein</fullName>
    </submittedName>
</protein>
<name>A0A0A9FD63_ARUDO</name>